<dbReference type="RefSeq" id="WP_264724878.1">
    <property type="nucleotide sequence ID" value="NZ_JAPDMX010000003.1"/>
</dbReference>
<proteinExistence type="predicted"/>
<gene>
    <name evidence="1" type="ORF">OHT75_02710</name>
</gene>
<evidence type="ECO:0000313" key="1">
    <source>
        <dbReference type="EMBL" id="MCW3171388.1"/>
    </source>
</evidence>
<comment type="caution">
    <text evidence="1">The sequence shown here is derived from an EMBL/GenBank/DDBJ whole genome shotgun (WGS) entry which is preliminary data.</text>
</comment>
<organism evidence="1 2">
    <name type="scientific">Shewanella subflava</name>
    <dbReference type="NCBI Taxonomy" id="2986476"/>
    <lineage>
        <taxon>Bacteria</taxon>
        <taxon>Pseudomonadati</taxon>
        <taxon>Pseudomonadota</taxon>
        <taxon>Gammaproteobacteria</taxon>
        <taxon>Alteromonadales</taxon>
        <taxon>Shewanellaceae</taxon>
        <taxon>Shewanella</taxon>
    </lineage>
</organism>
<keyword evidence="2" id="KW-1185">Reference proteome</keyword>
<evidence type="ECO:0000313" key="2">
    <source>
        <dbReference type="Proteomes" id="UP001163714"/>
    </source>
</evidence>
<dbReference type="Proteomes" id="UP001163714">
    <property type="component" value="Unassembled WGS sequence"/>
</dbReference>
<name>A0ABT3I5V2_9GAMM</name>
<protein>
    <submittedName>
        <fullName evidence="1">Uncharacterized protein</fullName>
    </submittedName>
</protein>
<accession>A0ABT3I5V2</accession>
<reference evidence="1" key="1">
    <citation type="submission" date="2022-10" db="EMBL/GenBank/DDBJ databases">
        <title>Shewanella flava sp. nov, isolated from the estuary of the Fenhe River into the Yellow River.</title>
        <authorList>
            <person name="Li Y."/>
        </authorList>
    </citation>
    <scope>NUCLEOTIDE SEQUENCE</scope>
    <source>
        <strain evidence="1">FYR11-62</strain>
    </source>
</reference>
<sequence>MNAAVERNSDLIEYYYLQQHMSGDQVAAQLGLTQYQVKKYLSQKGLSRSRKQATSTAARTMKQKAANVALSHYDIQESHESRPYGRALKIMHQLNAR</sequence>
<dbReference type="EMBL" id="JAPDMX010000003">
    <property type="protein sequence ID" value="MCW3171388.1"/>
    <property type="molecule type" value="Genomic_DNA"/>
</dbReference>